<dbReference type="STRING" id="667015.Bacsa_3510"/>
<organism evidence="1 2">
    <name type="scientific">Phocaeicola salanitronis (strain DSM 18170 / JCM 13657 / CCUG 60908 / BL78)</name>
    <name type="common">Bacteroides salanitronis</name>
    <dbReference type="NCBI Taxonomy" id="667015"/>
    <lineage>
        <taxon>Bacteria</taxon>
        <taxon>Pseudomonadati</taxon>
        <taxon>Bacteroidota</taxon>
        <taxon>Bacteroidia</taxon>
        <taxon>Bacteroidales</taxon>
        <taxon>Bacteroidaceae</taxon>
        <taxon>Phocaeicola</taxon>
    </lineage>
</organism>
<name>F0R7J0_PHOSB</name>
<dbReference type="OrthoDB" id="1064164at2"/>
<dbReference type="Proteomes" id="UP000007486">
    <property type="component" value="Chromosome"/>
</dbReference>
<protein>
    <submittedName>
        <fullName evidence="1">Uncharacterized protein</fullName>
    </submittedName>
</protein>
<dbReference type="AlphaFoldDB" id="F0R7J0"/>
<accession>F0R7J0</accession>
<dbReference type="EMBL" id="CP002530">
    <property type="protein sequence ID" value="ADY38034.1"/>
    <property type="molecule type" value="Genomic_DNA"/>
</dbReference>
<proteinExistence type="predicted"/>
<dbReference type="eggNOG" id="ENOG50330S3">
    <property type="taxonomic scope" value="Bacteria"/>
</dbReference>
<dbReference type="HOGENOM" id="CLU_1072227_0_0_10"/>
<evidence type="ECO:0000313" key="2">
    <source>
        <dbReference type="Proteomes" id="UP000007486"/>
    </source>
</evidence>
<dbReference type="RefSeq" id="WP_013619390.1">
    <property type="nucleotide sequence ID" value="NC_015164.1"/>
</dbReference>
<dbReference type="KEGG" id="bsa:Bacsa_3510"/>
<evidence type="ECO:0000313" key="1">
    <source>
        <dbReference type="EMBL" id="ADY38034.1"/>
    </source>
</evidence>
<keyword evidence="2" id="KW-1185">Reference proteome</keyword>
<reference evidence="1 2" key="1">
    <citation type="journal article" date="2011" name="Stand. Genomic Sci.">
        <title>Complete genome sequence of Bacteroides salanitronis type strain (BL78).</title>
        <authorList>
            <person name="Gronow S."/>
            <person name="Held B."/>
            <person name="Lucas S."/>
            <person name="Lapidus A."/>
            <person name="Del Rio T.G."/>
            <person name="Nolan M."/>
            <person name="Tice H."/>
            <person name="Deshpande S."/>
            <person name="Cheng J.F."/>
            <person name="Pitluck S."/>
            <person name="Liolios K."/>
            <person name="Pagani I."/>
            <person name="Ivanova N."/>
            <person name="Mavromatis K."/>
            <person name="Pati A."/>
            <person name="Tapia R."/>
            <person name="Han C."/>
            <person name="Goodwin L."/>
            <person name="Chen A."/>
            <person name="Palaniappan K."/>
            <person name="Land M."/>
            <person name="Hauser L."/>
            <person name="Chang Y.J."/>
            <person name="Jeffries C.D."/>
            <person name="Brambilla E.M."/>
            <person name="Rohde M."/>
            <person name="Goker M."/>
            <person name="Detter J.C."/>
            <person name="Woyke T."/>
            <person name="Bristow J."/>
            <person name="Markowitz V."/>
            <person name="Hugenholtz P."/>
            <person name="Kyrpides N.C."/>
            <person name="Klenk H.P."/>
            <person name="Eisen J.A."/>
        </authorList>
    </citation>
    <scope>NUCLEOTIDE SEQUENCE [LARGE SCALE GENOMIC DNA]</scope>
    <source>
        <strain evidence="1 2">DSM 18170</strain>
    </source>
</reference>
<gene>
    <name evidence="1" type="ordered locus">Bacsa_3510</name>
</gene>
<sequence>MEDLNINRTGIVILQWLRNEDPQLGEELYFQIRNKETQFDNFFVTFYKATNQKEFTDSLQKMIDTLEEGTIFTLHIVAHGYEDGLGTDLSTSIKWKELFYYTRQLNIKMHNTLLIVLSSCVGGGILSYIDPTQRAPYMAFIGNTRDVLIKDARKGFPLFYEGYRSPLDFVKGLKALNESIDFSEELEPGKRKTEFFIMSAAQSFDEIFNPDRDPIFFAKVVSKIMPPNQIIPQEQRIQKAKELFKKEGEKLRPYFTFTD</sequence>